<proteinExistence type="predicted"/>
<accession>A0ABS4YSH1</accession>
<keyword evidence="2" id="KW-0808">Transferase</keyword>
<gene>
    <name evidence="4" type="ORF">JOF48_000354</name>
</gene>
<keyword evidence="1" id="KW-0328">Glycosyltransferase</keyword>
<dbReference type="Proteomes" id="UP000711614">
    <property type="component" value="Unassembled WGS sequence"/>
</dbReference>
<evidence type="ECO:0000256" key="1">
    <source>
        <dbReference type="ARBA" id="ARBA00022676"/>
    </source>
</evidence>
<feature type="domain" description="Glycosyltransferase subfamily 4-like N-terminal" evidence="3">
    <location>
        <begin position="14"/>
        <end position="160"/>
    </location>
</feature>
<dbReference type="Gene3D" id="3.40.50.2000">
    <property type="entry name" value="Glycogen Phosphorylase B"/>
    <property type="match status" value="2"/>
</dbReference>
<dbReference type="CDD" id="cd03801">
    <property type="entry name" value="GT4_PimA-like"/>
    <property type="match status" value="1"/>
</dbReference>
<evidence type="ECO:0000313" key="4">
    <source>
        <dbReference type="EMBL" id="MBP2411555.1"/>
    </source>
</evidence>
<evidence type="ECO:0000256" key="2">
    <source>
        <dbReference type="ARBA" id="ARBA00022679"/>
    </source>
</evidence>
<comment type="caution">
    <text evidence="4">The sequence shown here is derived from an EMBL/GenBank/DDBJ whole genome shotgun (WGS) entry which is preliminary data.</text>
</comment>
<evidence type="ECO:0000259" key="3">
    <source>
        <dbReference type="Pfam" id="PF13439"/>
    </source>
</evidence>
<dbReference type="Pfam" id="PF13439">
    <property type="entry name" value="Glyco_transf_4"/>
    <property type="match status" value="1"/>
</dbReference>
<reference evidence="4 5" key="1">
    <citation type="submission" date="2021-03" db="EMBL/GenBank/DDBJ databases">
        <title>Sequencing the genomes of 1000 actinobacteria strains.</title>
        <authorList>
            <person name="Klenk H.-P."/>
        </authorList>
    </citation>
    <scope>NUCLEOTIDE SEQUENCE [LARGE SCALE GENOMIC DNA]</scope>
    <source>
        <strain evidence="4 5">DSM 16005</strain>
    </source>
</reference>
<dbReference type="EMBL" id="JAGIOI010000001">
    <property type="protein sequence ID" value="MBP2411555.1"/>
    <property type="molecule type" value="Genomic_DNA"/>
</dbReference>
<dbReference type="SUPFAM" id="SSF53756">
    <property type="entry name" value="UDP-Glycosyltransferase/glycogen phosphorylase"/>
    <property type="match status" value="1"/>
</dbReference>
<organism evidence="4 5">
    <name type="scientific">Arthrobacter stackebrandtii</name>
    <dbReference type="NCBI Taxonomy" id="272161"/>
    <lineage>
        <taxon>Bacteria</taxon>
        <taxon>Bacillati</taxon>
        <taxon>Actinomycetota</taxon>
        <taxon>Actinomycetes</taxon>
        <taxon>Micrococcales</taxon>
        <taxon>Micrococcaceae</taxon>
        <taxon>Arthrobacter</taxon>
    </lineage>
</organism>
<dbReference type="InterPro" id="IPR028098">
    <property type="entry name" value="Glyco_trans_4-like_N"/>
</dbReference>
<protein>
    <submittedName>
        <fullName evidence="4">Glycosyltransferase involved in cell wall biosynthesis</fullName>
    </submittedName>
</protein>
<keyword evidence="5" id="KW-1185">Reference proteome</keyword>
<sequence length="412" mass="43991">MTKVLVQLNNLALGGTQINAVDMAWALTARGYDSVLAGPVDTLPRNGPSLFDIAAERGVPLETFERPRSTRAGAAAMSRLAERHGADIVHIYGSWTARAALWGPCLLGRRPLALTIYEMAVDPGTPRSPALVVGTRYLAEDLAGRAEGVELISPPVDLDRDAPSGTAGRAFAQHHGLEQGRLKIVTVTRLDESMKSLSVNLAIDAMDRMGDVGADLVIVGTGDAEAGIRARAAQVNARHGRPLVVLTGPMSDPRGAYDAADVVVGMGGSAARGLAFAKPLVVTGEFGWFKTFTPATSDGLFRNSFWSDEARTDAVEQLIECLRPLLADAGLRESLGAFSRDFATASFGLQAMADRQAAVYERLLRHYGPRAWSRELPLEAANVVRGARDRLVRMRSRTTGHGRRVATMGGGN</sequence>
<dbReference type="RefSeq" id="WP_209676746.1">
    <property type="nucleotide sequence ID" value="NZ_JAGIOI010000001.1"/>
</dbReference>
<name>A0ABS4YSH1_9MICC</name>
<evidence type="ECO:0000313" key="5">
    <source>
        <dbReference type="Proteomes" id="UP000711614"/>
    </source>
</evidence>